<proteinExistence type="predicted"/>
<dbReference type="PANTHER" id="PTHR12121:SF36">
    <property type="entry name" value="ENDONUCLEASE_EXONUCLEASE_PHOSPHATASE DOMAIN-CONTAINING PROTEIN"/>
    <property type="match status" value="1"/>
</dbReference>
<dbReference type="InterPro" id="IPR050410">
    <property type="entry name" value="CCR4/nocturin_mRNA_transcr"/>
</dbReference>
<protein>
    <recommendedName>
        <fullName evidence="2">Endonuclease/exonuclease/phosphatase domain-containing protein</fullName>
    </recommendedName>
</protein>
<dbReference type="AlphaFoldDB" id="X0UDI7"/>
<dbReference type="GO" id="GO:0000175">
    <property type="term" value="F:3'-5'-RNA exonuclease activity"/>
    <property type="evidence" value="ECO:0007669"/>
    <property type="project" value="TreeGrafter"/>
</dbReference>
<accession>X0UDI7</accession>
<dbReference type="InterPro" id="IPR036691">
    <property type="entry name" value="Endo/exonu/phosph_ase_sf"/>
</dbReference>
<dbReference type="EMBL" id="BARS01028026">
    <property type="protein sequence ID" value="GAG03655.1"/>
    <property type="molecule type" value="Genomic_DNA"/>
</dbReference>
<dbReference type="PANTHER" id="PTHR12121">
    <property type="entry name" value="CARBON CATABOLITE REPRESSOR PROTEIN 4"/>
    <property type="match status" value="1"/>
</dbReference>
<evidence type="ECO:0008006" key="2">
    <source>
        <dbReference type="Google" id="ProtNLM"/>
    </source>
</evidence>
<sequence length="125" mass="14031">HLERGNPVYLLPTGDNWLPTVLGMNSAYKEANGLEPMFTNYAQSRGGPMFIECLDYIFYNNFGENVFELKGVRKLPGRQEADGPLPNGEHPSDHLPIAATFVLPNQAQRIVKKRLERTGKFVPAM</sequence>
<organism evidence="1">
    <name type="scientific">marine sediment metagenome</name>
    <dbReference type="NCBI Taxonomy" id="412755"/>
    <lineage>
        <taxon>unclassified sequences</taxon>
        <taxon>metagenomes</taxon>
        <taxon>ecological metagenomes</taxon>
    </lineage>
</organism>
<reference evidence="1" key="1">
    <citation type="journal article" date="2014" name="Front. Microbiol.">
        <title>High frequency of phylogenetically diverse reductive dehalogenase-homologous genes in deep subseafloor sedimentary metagenomes.</title>
        <authorList>
            <person name="Kawai M."/>
            <person name="Futagami T."/>
            <person name="Toyoda A."/>
            <person name="Takaki Y."/>
            <person name="Nishi S."/>
            <person name="Hori S."/>
            <person name="Arai W."/>
            <person name="Tsubouchi T."/>
            <person name="Morono Y."/>
            <person name="Uchiyama I."/>
            <person name="Ito T."/>
            <person name="Fujiyama A."/>
            <person name="Inagaki F."/>
            <person name="Takami H."/>
        </authorList>
    </citation>
    <scope>NUCLEOTIDE SEQUENCE</scope>
    <source>
        <strain evidence="1">Expedition CK06-06</strain>
    </source>
</reference>
<gene>
    <name evidence="1" type="ORF">S01H1_43963</name>
</gene>
<dbReference type="SUPFAM" id="SSF56219">
    <property type="entry name" value="DNase I-like"/>
    <property type="match status" value="2"/>
</dbReference>
<feature type="non-terminal residue" evidence="1">
    <location>
        <position position="1"/>
    </location>
</feature>
<comment type="caution">
    <text evidence="1">The sequence shown here is derived from an EMBL/GenBank/DDBJ whole genome shotgun (WGS) entry which is preliminary data.</text>
</comment>
<name>X0UDI7_9ZZZZ</name>
<dbReference type="Gene3D" id="3.60.10.10">
    <property type="entry name" value="Endonuclease/exonuclease/phosphatase"/>
    <property type="match status" value="1"/>
</dbReference>
<evidence type="ECO:0000313" key="1">
    <source>
        <dbReference type="EMBL" id="GAG03655.1"/>
    </source>
</evidence>